<protein>
    <submittedName>
        <fullName evidence="2">Uncharacterized protein</fullName>
    </submittedName>
</protein>
<organism evidence="2 3">
    <name type="scientific">Brachionus plicatilis</name>
    <name type="common">Marine rotifer</name>
    <name type="synonym">Brachionus muelleri</name>
    <dbReference type="NCBI Taxonomy" id="10195"/>
    <lineage>
        <taxon>Eukaryota</taxon>
        <taxon>Metazoa</taxon>
        <taxon>Spiralia</taxon>
        <taxon>Gnathifera</taxon>
        <taxon>Rotifera</taxon>
        <taxon>Eurotatoria</taxon>
        <taxon>Monogononta</taxon>
        <taxon>Pseudotrocha</taxon>
        <taxon>Ploima</taxon>
        <taxon>Brachionidae</taxon>
        <taxon>Brachionus</taxon>
    </lineage>
</organism>
<evidence type="ECO:0000313" key="3">
    <source>
        <dbReference type="Proteomes" id="UP000276133"/>
    </source>
</evidence>
<dbReference type="EMBL" id="REGN01003341">
    <property type="protein sequence ID" value="RNA23169.1"/>
    <property type="molecule type" value="Genomic_DNA"/>
</dbReference>
<keyword evidence="3" id="KW-1185">Reference proteome</keyword>
<reference evidence="2 3" key="1">
    <citation type="journal article" date="2018" name="Sci. Rep.">
        <title>Genomic signatures of local adaptation to the degree of environmental predictability in rotifers.</title>
        <authorList>
            <person name="Franch-Gras L."/>
            <person name="Hahn C."/>
            <person name="Garcia-Roger E.M."/>
            <person name="Carmona M.J."/>
            <person name="Serra M."/>
            <person name="Gomez A."/>
        </authorList>
    </citation>
    <scope>NUCLEOTIDE SEQUENCE [LARGE SCALE GENOMIC DNA]</scope>
    <source>
        <strain evidence="2">HYR1</strain>
    </source>
</reference>
<dbReference type="Proteomes" id="UP000276133">
    <property type="component" value="Unassembled WGS sequence"/>
</dbReference>
<name>A0A3M7RI59_BRAPC</name>
<sequence length="95" mass="11537">MENYLSDTYRRSTYSSQQKNVNQRSETFPHKEKIFSTKITWSPKISLKLCSIELYNELKDISAKYLKKTDYFFLAFFWPFLNKLPLKKKYFLSEL</sequence>
<accession>A0A3M7RI59</accession>
<evidence type="ECO:0000313" key="2">
    <source>
        <dbReference type="EMBL" id="RNA23169.1"/>
    </source>
</evidence>
<dbReference type="AlphaFoldDB" id="A0A3M7RI59"/>
<evidence type="ECO:0000256" key="1">
    <source>
        <dbReference type="SAM" id="MobiDB-lite"/>
    </source>
</evidence>
<proteinExistence type="predicted"/>
<comment type="caution">
    <text evidence="2">The sequence shown here is derived from an EMBL/GenBank/DDBJ whole genome shotgun (WGS) entry which is preliminary data.</text>
</comment>
<feature type="compositionally biased region" description="Polar residues" evidence="1">
    <location>
        <begin position="11"/>
        <end position="25"/>
    </location>
</feature>
<feature type="region of interest" description="Disordered" evidence="1">
    <location>
        <begin position="1"/>
        <end position="25"/>
    </location>
</feature>
<gene>
    <name evidence="2" type="ORF">BpHYR1_005587</name>
</gene>